<evidence type="ECO:0000256" key="3">
    <source>
        <dbReference type="ARBA" id="ARBA00022448"/>
    </source>
</evidence>
<comment type="similarity">
    <text evidence="2">Belongs to the complex I subunit 3 family.</text>
</comment>
<keyword evidence="8" id="KW-0830">Ubiquinone</keyword>
<proteinExistence type="inferred from homology"/>
<feature type="transmembrane region" description="Helical" evidence="7">
    <location>
        <begin position="93"/>
        <end position="113"/>
    </location>
</feature>
<keyword evidence="5 7" id="KW-1133">Transmembrane helix</keyword>
<comment type="caution">
    <text evidence="8">The sequence shown here is derived from an EMBL/GenBank/DDBJ whole genome shotgun (WGS) entry which is preliminary data.</text>
</comment>
<dbReference type="InterPro" id="IPR038430">
    <property type="entry name" value="NDAH_ubi_oxred_su3_sf"/>
</dbReference>
<reference evidence="8" key="2">
    <citation type="journal article" date="2014" name="ISME J.">
        <title>Microbial stratification in low pH oxic and suboxic macroscopic growths along an acid mine drainage.</title>
        <authorList>
            <person name="Mendez-Garcia C."/>
            <person name="Mesa V."/>
            <person name="Sprenger R.R."/>
            <person name="Richter M."/>
            <person name="Diez M.S."/>
            <person name="Solano J."/>
            <person name="Bargiela R."/>
            <person name="Golyshina O.V."/>
            <person name="Manteca A."/>
            <person name="Ramos J.L."/>
            <person name="Gallego J.R."/>
            <person name="Llorente I."/>
            <person name="Martins Dos Santos V.A."/>
            <person name="Jensen O.N."/>
            <person name="Pelaez A.I."/>
            <person name="Sanchez J."/>
            <person name="Ferrer M."/>
        </authorList>
    </citation>
    <scope>NUCLEOTIDE SEQUENCE</scope>
</reference>
<evidence type="ECO:0000256" key="7">
    <source>
        <dbReference type="SAM" id="Phobius"/>
    </source>
</evidence>
<evidence type="ECO:0000256" key="1">
    <source>
        <dbReference type="ARBA" id="ARBA00004370"/>
    </source>
</evidence>
<organism evidence="8">
    <name type="scientific">mine drainage metagenome</name>
    <dbReference type="NCBI Taxonomy" id="410659"/>
    <lineage>
        <taxon>unclassified sequences</taxon>
        <taxon>metagenomes</taxon>
        <taxon>ecological metagenomes</taxon>
    </lineage>
</organism>
<evidence type="ECO:0000256" key="4">
    <source>
        <dbReference type="ARBA" id="ARBA00022692"/>
    </source>
</evidence>
<dbReference type="Gene3D" id="1.20.58.1610">
    <property type="entry name" value="NADH:ubiquinone/plastoquinone oxidoreductase, chain 3"/>
    <property type="match status" value="1"/>
</dbReference>
<dbReference type="Pfam" id="PF00507">
    <property type="entry name" value="Oxidored_q4"/>
    <property type="match status" value="1"/>
</dbReference>
<name>T1B6L0_9ZZZZ</name>
<dbReference type="InterPro" id="IPR000440">
    <property type="entry name" value="NADH_UbQ/plastoQ_OxRdtase_su3"/>
</dbReference>
<dbReference type="GO" id="GO:0016020">
    <property type="term" value="C:membrane"/>
    <property type="evidence" value="ECO:0007669"/>
    <property type="project" value="UniProtKB-SubCell"/>
</dbReference>
<comment type="subcellular location">
    <subcellularLocation>
        <location evidence="1">Membrane</location>
    </subcellularLocation>
</comment>
<keyword evidence="4 7" id="KW-0812">Transmembrane</keyword>
<feature type="transmembrane region" description="Helical" evidence="7">
    <location>
        <begin position="6"/>
        <end position="29"/>
    </location>
</feature>
<reference evidence="8" key="1">
    <citation type="submission" date="2013-08" db="EMBL/GenBank/DDBJ databases">
        <authorList>
            <person name="Mendez C."/>
            <person name="Richter M."/>
            <person name="Ferrer M."/>
            <person name="Sanchez J."/>
        </authorList>
    </citation>
    <scope>NUCLEOTIDE SEQUENCE</scope>
</reference>
<evidence type="ECO:0000313" key="8">
    <source>
        <dbReference type="EMBL" id="EQD49860.1"/>
    </source>
</evidence>
<protein>
    <submittedName>
        <fullName evidence="8">NADH-ubiquinone/plastoquinone oxidoreductase chain 3</fullName>
        <ecNumber evidence="8">1.6.-.-</ecNumber>
    </submittedName>
</protein>
<keyword evidence="8" id="KW-0560">Oxidoreductase</keyword>
<feature type="transmembrane region" description="Helical" evidence="7">
    <location>
        <begin position="60"/>
        <end position="81"/>
    </location>
</feature>
<keyword evidence="6 7" id="KW-0472">Membrane</keyword>
<dbReference type="EMBL" id="AUZZ01005374">
    <property type="protein sequence ID" value="EQD49860.1"/>
    <property type="molecule type" value="Genomic_DNA"/>
</dbReference>
<dbReference type="GO" id="GO:0016491">
    <property type="term" value="F:oxidoreductase activity"/>
    <property type="evidence" value="ECO:0007669"/>
    <property type="project" value="UniProtKB-KW"/>
</dbReference>
<keyword evidence="3" id="KW-0813">Transport</keyword>
<evidence type="ECO:0000256" key="5">
    <source>
        <dbReference type="ARBA" id="ARBA00022989"/>
    </source>
</evidence>
<sequence length="118" mass="13310">MFYTYIALIFFIAFALFIPAAFLLTAKLLGHREPGNKAKNAPYESGELPIGSSRDIDNEYLPYFTAFLPFEIVAVVLLVWSVASPSLGYTTNLLYIMLPIFSLIFVFISYKLIRGRNA</sequence>
<dbReference type="GO" id="GO:0008137">
    <property type="term" value="F:NADH dehydrogenase (ubiquinone) activity"/>
    <property type="evidence" value="ECO:0007669"/>
    <property type="project" value="InterPro"/>
</dbReference>
<evidence type="ECO:0000256" key="6">
    <source>
        <dbReference type="ARBA" id="ARBA00023136"/>
    </source>
</evidence>
<evidence type="ECO:0000256" key="2">
    <source>
        <dbReference type="ARBA" id="ARBA00008472"/>
    </source>
</evidence>
<dbReference type="AlphaFoldDB" id="T1B6L0"/>
<accession>T1B6L0</accession>
<gene>
    <name evidence="8" type="ORF">B2A_07506</name>
</gene>
<dbReference type="EC" id="1.6.-.-" evidence="8"/>